<dbReference type="PANTHER" id="PTHR11019:SF159">
    <property type="entry name" value="TRANSCRIPTIONAL REGULATOR-RELATED"/>
    <property type="match status" value="1"/>
</dbReference>
<keyword evidence="3" id="KW-0804">Transcription</keyword>
<dbReference type="InterPro" id="IPR018060">
    <property type="entry name" value="HTH_AraC"/>
</dbReference>
<sequence length="331" mass="36050">MDALSAAFRSVRITGAVFFNAEFSAPWGSKAPHARDIQTEVAPDTEHMVPFHLVTAGRLNARVAGAEAITVSAGEIVVFPHGDAHELWNGSVGKLIDAAALIPKILAGEFRLEQAGGGGERTTLICGYFGCERYAQRLFLAGLPAIFKVDIRGDTAGAWIGSTLHHLVAETELRRPGGVALISKLSEALFIQTLCRYAETQPEEKSGWLAAARDPVAGRALACFHKNPERDWTLSTLAKEIGASRSVLADRFVRLIGQPPLEYLAQWRLQFGARLLATTDDTVLRVAMNVGYDSEAAFNRAFKRKFGDPPGRYRRRLRVAPPSTCADRVTP</sequence>
<dbReference type="InterPro" id="IPR020449">
    <property type="entry name" value="Tscrpt_reg_AraC-type_HTH"/>
</dbReference>
<dbReference type="SMART" id="SM00342">
    <property type="entry name" value="HTH_ARAC"/>
    <property type="match status" value="1"/>
</dbReference>
<dbReference type="GO" id="GO:0043565">
    <property type="term" value="F:sequence-specific DNA binding"/>
    <property type="evidence" value="ECO:0007669"/>
    <property type="project" value="InterPro"/>
</dbReference>
<comment type="caution">
    <text evidence="5">The sequence shown here is derived from an EMBL/GenBank/DDBJ whole genome shotgun (WGS) entry which is preliminary data.</text>
</comment>
<feature type="domain" description="HTH araC/xylS-type" evidence="4">
    <location>
        <begin position="218"/>
        <end position="316"/>
    </location>
</feature>
<evidence type="ECO:0000313" key="5">
    <source>
        <dbReference type="EMBL" id="OIQ82279.1"/>
    </source>
</evidence>
<dbReference type="PANTHER" id="PTHR11019">
    <property type="entry name" value="HTH-TYPE TRANSCRIPTIONAL REGULATOR NIMR"/>
    <property type="match status" value="1"/>
</dbReference>
<dbReference type="PROSITE" id="PS01124">
    <property type="entry name" value="HTH_ARAC_FAMILY_2"/>
    <property type="match status" value="1"/>
</dbReference>
<protein>
    <submittedName>
        <fullName evidence="5">RCS-specific HTH-type transcriptional activator RclR</fullName>
    </submittedName>
</protein>
<gene>
    <name evidence="5" type="primary">rclR_9</name>
    <name evidence="5" type="ORF">GALL_359380</name>
</gene>
<dbReference type="PROSITE" id="PS00041">
    <property type="entry name" value="HTH_ARAC_FAMILY_1"/>
    <property type="match status" value="1"/>
</dbReference>
<dbReference type="PRINTS" id="PR00032">
    <property type="entry name" value="HTHARAC"/>
</dbReference>
<dbReference type="Gene3D" id="1.10.10.60">
    <property type="entry name" value="Homeodomain-like"/>
    <property type="match status" value="1"/>
</dbReference>
<dbReference type="EMBL" id="MLJW01000822">
    <property type="protein sequence ID" value="OIQ82279.1"/>
    <property type="molecule type" value="Genomic_DNA"/>
</dbReference>
<proteinExistence type="predicted"/>
<evidence type="ECO:0000259" key="4">
    <source>
        <dbReference type="PROSITE" id="PS01124"/>
    </source>
</evidence>
<name>A0A1J5QQX2_9ZZZZ</name>
<evidence type="ECO:0000256" key="2">
    <source>
        <dbReference type="ARBA" id="ARBA00023125"/>
    </source>
</evidence>
<accession>A0A1J5QQX2</accession>
<dbReference type="SUPFAM" id="SSF46689">
    <property type="entry name" value="Homeodomain-like"/>
    <property type="match status" value="2"/>
</dbReference>
<dbReference type="GO" id="GO:0003700">
    <property type="term" value="F:DNA-binding transcription factor activity"/>
    <property type="evidence" value="ECO:0007669"/>
    <property type="project" value="InterPro"/>
</dbReference>
<dbReference type="InterPro" id="IPR032783">
    <property type="entry name" value="AraC_lig"/>
</dbReference>
<reference evidence="5" key="1">
    <citation type="submission" date="2016-10" db="EMBL/GenBank/DDBJ databases">
        <title>Sequence of Gallionella enrichment culture.</title>
        <authorList>
            <person name="Poehlein A."/>
            <person name="Muehling M."/>
            <person name="Daniel R."/>
        </authorList>
    </citation>
    <scope>NUCLEOTIDE SEQUENCE</scope>
</reference>
<dbReference type="InterPro" id="IPR018062">
    <property type="entry name" value="HTH_AraC-typ_CS"/>
</dbReference>
<organism evidence="5">
    <name type="scientific">mine drainage metagenome</name>
    <dbReference type="NCBI Taxonomy" id="410659"/>
    <lineage>
        <taxon>unclassified sequences</taxon>
        <taxon>metagenomes</taxon>
        <taxon>ecological metagenomes</taxon>
    </lineage>
</organism>
<keyword evidence="1" id="KW-0805">Transcription regulation</keyword>
<dbReference type="Pfam" id="PF12852">
    <property type="entry name" value="Cupin_6"/>
    <property type="match status" value="1"/>
</dbReference>
<evidence type="ECO:0000256" key="3">
    <source>
        <dbReference type="ARBA" id="ARBA00023163"/>
    </source>
</evidence>
<evidence type="ECO:0000256" key="1">
    <source>
        <dbReference type="ARBA" id="ARBA00023015"/>
    </source>
</evidence>
<dbReference type="Pfam" id="PF12833">
    <property type="entry name" value="HTH_18"/>
    <property type="match status" value="1"/>
</dbReference>
<keyword evidence="2" id="KW-0238">DNA-binding</keyword>
<dbReference type="InterPro" id="IPR009057">
    <property type="entry name" value="Homeodomain-like_sf"/>
</dbReference>
<dbReference type="AlphaFoldDB" id="A0A1J5QQX2"/>